<dbReference type="Pfam" id="PF00106">
    <property type="entry name" value="adh_short"/>
    <property type="match status" value="1"/>
</dbReference>
<accession>A0A0S3F6F9</accession>
<dbReference type="PANTHER" id="PTHR44196">
    <property type="entry name" value="DEHYDROGENASE/REDUCTASE SDR FAMILY MEMBER 7B"/>
    <property type="match status" value="1"/>
</dbReference>
<dbReference type="EMBL" id="CP013269">
    <property type="protein sequence ID" value="ALR23259.1"/>
    <property type="molecule type" value="Genomic_DNA"/>
</dbReference>
<evidence type="ECO:0000256" key="1">
    <source>
        <dbReference type="ARBA" id="ARBA00006484"/>
    </source>
</evidence>
<keyword evidence="4" id="KW-1185">Reference proteome</keyword>
<evidence type="ECO:0000313" key="3">
    <source>
        <dbReference type="EMBL" id="ALR23259.1"/>
    </source>
</evidence>
<gene>
    <name evidence="3" type="ORF">ATN00_22420</name>
</gene>
<proteinExistence type="inferred from homology"/>
<dbReference type="Gene3D" id="3.40.50.720">
    <property type="entry name" value="NAD(P)-binding Rossmann-like Domain"/>
    <property type="match status" value="1"/>
</dbReference>
<dbReference type="AlphaFoldDB" id="A0A0S3F6F9"/>
<dbReference type="GO" id="GO:0016491">
    <property type="term" value="F:oxidoreductase activity"/>
    <property type="evidence" value="ECO:0007669"/>
    <property type="project" value="UniProtKB-KW"/>
</dbReference>
<dbReference type="Proteomes" id="UP000056968">
    <property type="component" value="Plasmid pDE5"/>
</dbReference>
<protein>
    <submittedName>
        <fullName evidence="3">Short-chain dehydrogenase/reductase SDR</fullName>
    </submittedName>
</protein>
<reference evidence="3 4" key="1">
    <citation type="submission" date="2015-11" db="EMBL/GenBank/DDBJ databases">
        <title>A Two-component Flavoprotein Monooxygenase System MeaXY Responsible for para-Hydroxylation of 2-Methyl-6-ethylaniline and 2,6-Diethylaniline in Sphingobium baderi DE-13.</title>
        <authorList>
            <person name="Cheng M."/>
            <person name="Meng Q."/>
            <person name="Yang Y."/>
            <person name="Chu C."/>
            <person name="Yan X."/>
            <person name="He J."/>
            <person name="Li S."/>
        </authorList>
    </citation>
    <scope>NUCLEOTIDE SEQUENCE [LARGE SCALE GENOMIC DNA]</scope>
    <source>
        <strain evidence="3 4">DE-13</strain>
        <plasmid evidence="4">Plasmid pDE5</plasmid>
    </source>
</reference>
<dbReference type="OrthoDB" id="9808814at2"/>
<keyword evidence="2" id="KW-0560">Oxidoreductase</keyword>
<sequence length="263" mass="27934">MRPLPIKNSWVLVTGASAGLGRATALRLAASYQAKPLIVGRRLDNLRALQAEIGERFNVPCEIVVADQRESDGREKIAAKVTELEVNAAFLAAGLTSAGPFDASRADAYAEVIGTNVVGFTDLLSRLIAIFRQQPFESSIIAVSSLGGETSVPFQAVYGASKAYVSTLMRALSVELAGTRVSVGSFAPGGIGTDMATLSDLKWGKLGLMDVDRCAAHAVHALVHRRSFAIPGISNRLTYLASRALPRSLVSRLAALPYRRPQG</sequence>
<dbReference type="InterPro" id="IPR020904">
    <property type="entry name" value="Sc_DH/Rdtase_CS"/>
</dbReference>
<dbReference type="SUPFAM" id="SSF51735">
    <property type="entry name" value="NAD(P)-binding Rossmann-fold domains"/>
    <property type="match status" value="1"/>
</dbReference>
<dbReference type="PANTHER" id="PTHR44196:SF2">
    <property type="entry name" value="SHORT-CHAIN DEHYDROGENASE-RELATED"/>
    <property type="match status" value="1"/>
</dbReference>
<geneLocation type="plasmid" evidence="3 4">
    <name>pDE5</name>
</geneLocation>
<evidence type="ECO:0000313" key="4">
    <source>
        <dbReference type="Proteomes" id="UP000056968"/>
    </source>
</evidence>
<dbReference type="GO" id="GO:0016020">
    <property type="term" value="C:membrane"/>
    <property type="evidence" value="ECO:0007669"/>
    <property type="project" value="TreeGrafter"/>
</dbReference>
<keyword evidence="3" id="KW-0614">Plasmid</keyword>
<dbReference type="PRINTS" id="PR00081">
    <property type="entry name" value="GDHRDH"/>
</dbReference>
<dbReference type="RefSeq" id="WP_062069537.1">
    <property type="nucleotide sequence ID" value="NZ_CP013269.1"/>
</dbReference>
<dbReference type="KEGG" id="sbd:ATN00_22420"/>
<dbReference type="PROSITE" id="PS00061">
    <property type="entry name" value="ADH_SHORT"/>
    <property type="match status" value="1"/>
</dbReference>
<organism evidence="3 4">
    <name type="scientific">Sphingobium baderi</name>
    <dbReference type="NCBI Taxonomy" id="1332080"/>
    <lineage>
        <taxon>Bacteria</taxon>
        <taxon>Pseudomonadati</taxon>
        <taxon>Pseudomonadota</taxon>
        <taxon>Alphaproteobacteria</taxon>
        <taxon>Sphingomonadales</taxon>
        <taxon>Sphingomonadaceae</taxon>
        <taxon>Sphingobium</taxon>
    </lineage>
</organism>
<name>A0A0S3F6F9_9SPHN</name>
<dbReference type="InterPro" id="IPR002347">
    <property type="entry name" value="SDR_fam"/>
</dbReference>
<comment type="similarity">
    <text evidence="1">Belongs to the short-chain dehydrogenases/reductases (SDR) family.</text>
</comment>
<dbReference type="CDD" id="cd05233">
    <property type="entry name" value="SDR_c"/>
    <property type="match status" value="1"/>
</dbReference>
<dbReference type="InterPro" id="IPR036291">
    <property type="entry name" value="NAD(P)-bd_dom_sf"/>
</dbReference>
<evidence type="ECO:0000256" key="2">
    <source>
        <dbReference type="ARBA" id="ARBA00023002"/>
    </source>
</evidence>